<evidence type="ECO:0000256" key="1">
    <source>
        <dbReference type="ARBA" id="ARBA00004240"/>
    </source>
</evidence>
<evidence type="ECO:0000256" key="5">
    <source>
        <dbReference type="ARBA" id="ARBA00023043"/>
    </source>
</evidence>
<keyword evidence="5" id="KW-0040">ANK repeat</keyword>
<dbReference type="Gene3D" id="1.25.40.20">
    <property type="entry name" value="Ankyrin repeat-containing domain"/>
    <property type="match status" value="1"/>
</dbReference>
<dbReference type="SMART" id="SM00248">
    <property type="entry name" value="ANK"/>
    <property type="match status" value="2"/>
</dbReference>
<dbReference type="InterPro" id="IPR036770">
    <property type="entry name" value="Ankyrin_rpt-contain_sf"/>
</dbReference>
<evidence type="ECO:0000313" key="9">
    <source>
        <dbReference type="EMBL" id="CAH2088075.1"/>
    </source>
</evidence>
<accession>A0AAU9TLR5</accession>
<dbReference type="EMBL" id="CAKOGL010000007">
    <property type="protein sequence ID" value="CAH2088075.1"/>
    <property type="molecule type" value="Genomic_DNA"/>
</dbReference>
<keyword evidence="3" id="KW-0132">Cell division</keyword>
<feature type="region of interest" description="Disordered" evidence="7">
    <location>
        <begin position="706"/>
        <end position="727"/>
    </location>
</feature>
<feature type="region of interest" description="Disordered" evidence="7">
    <location>
        <begin position="1077"/>
        <end position="1104"/>
    </location>
</feature>
<dbReference type="Pfam" id="PF00023">
    <property type="entry name" value="Ank"/>
    <property type="match status" value="1"/>
</dbReference>
<sequence length="1139" mass="127202">MGTKAIESAIQNLTKIVIGLQNKVTSLEKTILDQNSLINKLITGNGNVCVPENTKIIGEEERIMTDRMNDQMKSEISAPTGKTKIVTSTSTSASASASPCTSDWRERELLNIAPMDNMHRDASENSSKATHVQLDEVGWVNVQPRRSRRTGNTNSDNTVENGEETRAISDINIGESRHRNKAKLAKITPPLRDEMSKAVLIPECNKDIGGMKEEICISPSDKKDGAIGLISRLLRLDALGKRHSADSPTDTGPPTTYYGVYIPCEEKKERKPDEEALHVYKDKSEAMELFRRYKSARFKVFSSHQDAVAFALRGAEPVYIHEGNGNSLMGEKPYPFKAPSPQDMVSLRKAIESGLATTVRDRIWSNPRYLVSSGNSPAIVQEGARYNALHIAAKAMNAEICNLLLTTVGNPAFVQTLYGMDADAESCKEFSSILVDRYLNTPDKAMNETPLHFAAKFGAENVVDVLTSFPQCNKNARNKHGETPKDVICSRCQSASPELARRIRVMLQERFYVPVLHCEDGSEAPAIGLPFSPAAPPDLNQDPMSPRYEIRAFAGPMEATDAESFRRRWKTPPRSARPTFRLKEMTKGLETVGRNLAEEMKVGWKEYWPFLDTFTDLRTPEGLLLLENYLKAKYETACSFAYSDSIQSIQSPEDLSISRISLGNISPPQSTDGVLSPMSELCVAMKTFQITDRPYYKKTDPVKQRLCRQPNPKPVTTNGESSPPTNHTVSRLLCIERTCQVFAKRIADALIFSLTAEPEVAGESLKSEAKHLQHTIFTYMDDERFKTIDFALIHSRLAQLVVFKLKQQTTELDDINNLVEFLIKLRCPNDDIFSSDDERKPFTYRTNRVKMSYVIDGHVRCLASFICEELTESEVTKAPAVSEIECTDIWEKARKCRCDWKIEVFERNSKKNASFRKNRSLLSTSPKSESFIRRLTFDQDIGDGASQHAEAERPQSVNSPAGDSALYSVDVAKCQVVEAEISDDDSVASCQSDSEEAYQTASENPSQDSDDEDKMQDASDRAITEPFIYGEEPTKMDRLVFDALADVRISPDAFPSVFRWRHCVSLYSPAERDRWSAPGLDDSVSSQSFADERRCSTPRRDRNAPVTLQKSTWLRVTGPNSPRAALAANNVGNIVSFGS</sequence>
<dbReference type="GO" id="GO:0031468">
    <property type="term" value="P:nuclear membrane reassembly"/>
    <property type="evidence" value="ECO:0007669"/>
    <property type="project" value="UniProtKB-ARBA"/>
</dbReference>
<dbReference type="GO" id="GO:0051721">
    <property type="term" value="F:protein phosphatase 2A binding"/>
    <property type="evidence" value="ECO:0007669"/>
    <property type="project" value="TreeGrafter"/>
</dbReference>
<comment type="subcellular location">
    <subcellularLocation>
        <location evidence="1">Endoplasmic reticulum</location>
    </subcellularLocation>
</comment>
<evidence type="ECO:0000256" key="4">
    <source>
        <dbReference type="ARBA" id="ARBA00022824"/>
    </source>
</evidence>
<dbReference type="InterPro" id="IPR002110">
    <property type="entry name" value="Ankyrin_rpt"/>
</dbReference>
<protein>
    <recommendedName>
        <fullName evidence="8">ANKLE2 third alpha/beta domain-containing protein</fullName>
    </recommendedName>
</protein>
<feature type="compositionally biased region" description="Basic and acidic residues" evidence="7">
    <location>
        <begin position="1090"/>
        <end position="1103"/>
    </location>
</feature>
<name>A0AAU9TLR5_EUPED</name>
<dbReference type="PANTHER" id="PTHR12349:SF4">
    <property type="entry name" value="ANKYRIN REPEAT AND LEM DOMAIN-CONTAINING PROTEIN 2"/>
    <property type="match status" value="1"/>
</dbReference>
<dbReference type="Proteomes" id="UP001153954">
    <property type="component" value="Unassembled WGS sequence"/>
</dbReference>
<dbReference type="InterPro" id="IPR056237">
    <property type="entry name" value="ANKLE2_3rd"/>
</dbReference>
<dbReference type="PANTHER" id="PTHR12349">
    <property type="entry name" value="ANKYRIN REPEAT AND LEM DOMAIN-CONTAINING PROTEIN 2"/>
    <property type="match status" value="1"/>
</dbReference>
<evidence type="ECO:0000313" key="10">
    <source>
        <dbReference type="Proteomes" id="UP001153954"/>
    </source>
</evidence>
<dbReference type="FunFam" id="1.25.40.20:FF:000072">
    <property type="entry name" value="Ankyrin repeat and LEM domain containing 2"/>
    <property type="match status" value="1"/>
</dbReference>
<feature type="region of interest" description="Disordered" evidence="7">
    <location>
        <begin position="143"/>
        <end position="165"/>
    </location>
</feature>
<dbReference type="AlphaFoldDB" id="A0AAU9TLR5"/>
<reference evidence="9" key="1">
    <citation type="submission" date="2022-03" db="EMBL/GenBank/DDBJ databases">
        <authorList>
            <person name="Tunstrom K."/>
        </authorList>
    </citation>
    <scope>NUCLEOTIDE SEQUENCE</scope>
</reference>
<dbReference type="SUPFAM" id="SSF48403">
    <property type="entry name" value="Ankyrin repeat"/>
    <property type="match status" value="1"/>
</dbReference>
<feature type="compositionally biased region" description="Polar residues" evidence="7">
    <location>
        <begin position="714"/>
        <end position="727"/>
    </location>
</feature>
<evidence type="ECO:0000256" key="2">
    <source>
        <dbReference type="ARBA" id="ARBA00007597"/>
    </source>
</evidence>
<dbReference type="Pfam" id="PF24567">
    <property type="entry name" value="ANKLE2_3rd"/>
    <property type="match status" value="1"/>
</dbReference>
<evidence type="ECO:0000259" key="8">
    <source>
        <dbReference type="Pfam" id="PF24567"/>
    </source>
</evidence>
<evidence type="ECO:0000256" key="6">
    <source>
        <dbReference type="ARBA" id="ARBA00023306"/>
    </source>
</evidence>
<feature type="compositionally biased region" description="Polar residues" evidence="7">
    <location>
        <begin position="988"/>
        <end position="1007"/>
    </location>
</feature>
<feature type="region of interest" description="Disordered" evidence="7">
    <location>
        <begin position="944"/>
        <end position="963"/>
    </location>
</feature>
<feature type="domain" description="ANKLE2 third alpha/beta" evidence="8">
    <location>
        <begin position="511"/>
        <end position="607"/>
    </location>
</feature>
<organism evidence="9 10">
    <name type="scientific">Euphydryas editha</name>
    <name type="common">Edith's checkerspot</name>
    <dbReference type="NCBI Taxonomy" id="104508"/>
    <lineage>
        <taxon>Eukaryota</taxon>
        <taxon>Metazoa</taxon>
        <taxon>Ecdysozoa</taxon>
        <taxon>Arthropoda</taxon>
        <taxon>Hexapoda</taxon>
        <taxon>Insecta</taxon>
        <taxon>Pterygota</taxon>
        <taxon>Neoptera</taxon>
        <taxon>Endopterygota</taxon>
        <taxon>Lepidoptera</taxon>
        <taxon>Glossata</taxon>
        <taxon>Ditrysia</taxon>
        <taxon>Papilionoidea</taxon>
        <taxon>Nymphalidae</taxon>
        <taxon>Nymphalinae</taxon>
        <taxon>Euphydryas</taxon>
    </lineage>
</organism>
<keyword evidence="6" id="KW-0131">Cell cycle</keyword>
<evidence type="ECO:0000256" key="7">
    <source>
        <dbReference type="SAM" id="MobiDB-lite"/>
    </source>
</evidence>
<feature type="region of interest" description="Disordered" evidence="7">
    <location>
        <begin position="75"/>
        <end position="101"/>
    </location>
</feature>
<comment type="similarity">
    <text evidence="2">Belongs to the ANKLE2 family.</text>
</comment>
<gene>
    <name evidence="9" type="ORF">EEDITHA_LOCUS4269</name>
</gene>
<feature type="compositionally biased region" description="Polar residues" evidence="7">
    <location>
        <begin position="150"/>
        <end position="160"/>
    </location>
</feature>
<evidence type="ECO:0000256" key="3">
    <source>
        <dbReference type="ARBA" id="ARBA00022618"/>
    </source>
</evidence>
<dbReference type="GO" id="GO:0005783">
    <property type="term" value="C:endoplasmic reticulum"/>
    <property type="evidence" value="ECO:0007669"/>
    <property type="project" value="UniProtKB-SubCell"/>
</dbReference>
<feature type="region of interest" description="Disordered" evidence="7">
    <location>
        <begin position="985"/>
        <end position="1018"/>
    </location>
</feature>
<keyword evidence="10" id="KW-1185">Reference proteome</keyword>
<comment type="caution">
    <text evidence="9">The sequence shown here is derived from an EMBL/GenBank/DDBJ whole genome shotgun (WGS) entry which is preliminary data.</text>
</comment>
<feature type="compositionally biased region" description="Low complexity" evidence="7">
    <location>
        <begin position="87"/>
        <end position="98"/>
    </location>
</feature>
<keyword evidence="4" id="KW-0256">Endoplasmic reticulum</keyword>
<dbReference type="GO" id="GO:0051301">
    <property type="term" value="P:cell division"/>
    <property type="evidence" value="ECO:0007669"/>
    <property type="project" value="UniProtKB-KW"/>
</dbReference>
<dbReference type="GO" id="GO:0007399">
    <property type="term" value="P:nervous system development"/>
    <property type="evidence" value="ECO:0007669"/>
    <property type="project" value="UniProtKB-ARBA"/>
</dbReference>
<proteinExistence type="inferred from homology"/>